<dbReference type="PANTHER" id="PTHR15126">
    <property type="entry name" value="SH3-BINDING"/>
    <property type="match status" value="1"/>
</dbReference>
<name>A0A8B7Y2M7_ACAPL</name>
<dbReference type="SMART" id="SM00233">
    <property type="entry name" value="PH"/>
    <property type="match status" value="1"/>
</dbReference>
<dbReference type="OrthoDB" id="10254483at2759"/>
<evidence type="ECO:0000256" key="3">
    <source>
        <dbReference type="SAM" id="MobiDB-lite"/>
    </source>
</evidence>
<dbReference type="AlphaFoldDB" id="A0A8B7Y2M7"/>
<dbReference type="InterPro" id="IPR001849">
    <property type="entry name" value="PH_domain"/>
</dbReference>
<protein>
    <submittedName>
        <fullName evidence="7 8">SH3 domain-binding protein 2-like</fullName>
    </submittedName>
</protein>
<dbReference type="SUPFAM" id="SSF55550">
    <property type="entry name" value="SH2 domain"/>
    <property type="match status" value="1"/>
</dbReference>
<evidence type="ECO:0000259" key="4">
    <source>
        <dbReference type="PROSITE" id="PS50001"/>
    </source>
</evidence>
<feature type="domain" description="PH" evidence="5">
    <location>
        <begin position="51"/>
        <end position="166"/>
    </location>
</feature>
<dbReference type="Pfam" id="PF00169">
    <property type="entry name" value="PH"/>
    <property type="match status" value="1"/>
</dbReference>
<evidence type="ECO:0000256" key="1">
    <source>
        <dbReference type="ARBA" id="ARBA00022999"/>
    </source>
</evidence>
<dbReference type="KEGG" id="aplc:110977067"/>
<feature type="domain" description="SH2" evidence="4">
    <location>
        <begin position="422"/>
        <end position="513"/>
    </location>
</feature>
<dbReference type="GeneID" id="110977067"/>
<dbReference type="OMA" id="QKPYGYT"/>
<dbReference type="RefSeq" id="XP_022086560.1">
    <property type="nucleotide sequence ID" value="XM_022230868.1"/>
</dbReference>
<dbReference type="RefSeq" id="XP_022086559.1">
    <property type="nucleotide sequence ID" value="XM_022230867.1"/>
</dbReference>
<feature type="region of interest" description="Disordered" evidence="3">
    <location>
        <begin position="1"/>
        <end position="27"/>
    </location>
</feature>
<dbReference type="RefSeq" id="XP_022086558.1">
    <property type="nucleotide sequence ID" value="XM_022230866.1"/>
</dbReference>
<dbReference type="InterPro" id="IPR011993">
    <property type="entry name" value="PH-like_dom_sf"/>
</dbReference>
<dbReference type="PROSITE" id="PS50001">
    <property type="entry name" value="SH2"/>
    <property type="match status" value="1"/>
</dbReference>
<evidence type="ECO:0000313" key="8">
    <source>
        <dbReference type="RefSeq" id="XP_022086559.1"/>
    </source>
</evidence>
<organism evidence="6 9">
    <name type="scientific">Acanthaster planci</name>
    <name type="common">Crown-of-thorns starfish</name>
    <dbReference type="NCBI Taxonomy" id="133434"/>
    <lineage>
        <taxon>Eukaryota</taxon>
        <taxon>Metazoa</taxon>
        <taxon>Echinodermata</taxon>
        <taxon>Eleutherozoa</taxon>
        <taxon>Asterozoa</taxon>
        <taxon>Asteroidea</taxon>
        <taxon>Valvatacea</taxon>
        <taxon>Valvatida</taxon>
        <taxon>Acanthasteridae</taxon>
        <taxon>Acanthaster</taxon>
    </lineage>
</organism>
<dbReference type="InterPro" id="IPR000980">
    <property type="entry name" value="SH2"/>
</dbReference>
<feature type="region of interest" description="Disordered" evidence="3">
    <location>
        <begin position="226"/>
        <end position="280"/>
    </location>
</feature>
<dbReference type="GO" id="GO:0007165">
    <property type="term" value="P:signal transduction"/>
    <property type="evidence" value="ECO:0007669"/>
    <property type="project" value="InterPro"/>
</dbReference>
<proteinExistence type="predicted"/>
<evidence type="ECO:0000259" key="5">
    <source>
        <dbReference type="PROSITE" id="PS50003"/>
    </source>
</evidence>
<accession>A0A8B7Y2M7</accession>
<reference evidence="7 8" key="1">
    <citation type="submission" date="2025-04" db="UniProtKB">
        <authorList>
            <consortium name="RefSeq"/>
        </authorList>
    </citation>
    <scope>IDENTIFICATION</scope>
</reference>
<dbReference type="SUPFAM" id="SSF50729">
    <property type="entry name" value="PH domain-like"/>
    <property type="match status" value="1"/>
</dbReference>
<dbReference type="InterPro" id="IPR035848">
    <property type="entry name" value="SH3BP2"/>
</dbReference>
<feature type="compositionally biased region" description="Low complexity" evidence="3">
    <location>
        <begin position="10"/>
        <end position="22"/>
    </location>
</feature>
<dbReference type="Proteomes" id="UP000694845">
    <property type="component" value="Unplaced"/>
</dbReference>
<evidence type="ECO:0000313" key="6">
    <source>
        <dbReference type="Proteomes" id="UP000694845"/>
    </source>
</evidence>
<dbReference type="Gene3D" id="2.30.29.30">
    <property type="entry name" value="Pleckstrin-homology domain (PH domain)/Phosphotyrosine-binding domain (PTB)"/>
    <property type="match status" value="1"/>
</dbReference>
<keyword evidence="1 2" id="KW-0727">SH2 domain</keyword>
<evidence type="ECO:0000313" key="7">
    <source>
        <dbReference type="RefSeq" id="XP_022086558.1"/>
    </source>
</evidence>
<keyword evidence="6" id="KW-1185">Reference proteome</keyword>
<dbReference type="PROSITE" id="PS50003">
    <property type="entry name" value="PH_DOMAIN"/>
    <property type="match status" value="1"/>
</dbReference>
<feature type="region of interest" description="Disordered" evidence="3">
    <location>
        <begin position="302"/>
        <end position="409"/>
    </location>
</feature>
<gene>
    <name evidence="7 8 9" type="primary">LOC110977067</name>
</gene>
<dbReference type="Gene3D" id="3.30.505.10">
    <property type="entry name" value="SH2 domain"/>
    <property type="match status" value="1"/>
</dbReference>
<evidence type="ECO:0000256" key="2">
    <source>
        <dbReference type="PROSITE-ProRule" id="PRU00191"/>
    </source>
</evidence>
<dbReference type="CDD" id="cd13308">
    <property type="entry name" value="PH_3BP2"/>
    <property type="match status" value="1"/>
</dbReference>
<dbReference type="InterPro" id="IPR036860">
    <property type="entry name" value="SH2_dom_sf"/>
</dbReference>
<dbReference type="SMART" id="SM00252">
    <property type="entry name" value="SH2"/>
    <property type="match status" value="1"/>
</dbReference>
<sequence length="517" mass="58963">MDPHWQPGDSLRSVPPSSSSLPKMDEDNNYLQCLPQQQLENMSVQDILSRDYEHNGFLYKRAQEKMTDQITEFISPSLLSKWQLRYVILYHEYVLYYKNERCTRPKGVFSLRGYNRVLRAEDMTSANQQWAFKIIGLRSDDRTWYFGAASEREMRLWMAYFKVTMEKAIHGKARDKSLKILKDLKYRETKFLQGGNDQASASATNFEPGIYEDIEEPLEEADYLPPKPGPSVLRQLPPPPRNESLDRGGFMTKRGPLPVPPPRPDPIHRESALSTASTESEDYILPQEADALKLEEFRSQCGQQNQFGDMSPPRQLPSRPCVLPPPPNNNKLRQGPEGNSFRKKPFVEAPPTTVDVKDMRAALKPTVPHKPKISAKPTPPAKPETPLKPKPAVRSPVSKEPPVRHSGVQEPATRNLLPASCIFNSSDKREAERMLCQYCVDGMYLLRLSAGPGKVLMVYHKSLDQCKHYKVFGNEVNTFSLTTEPIFSNMQELLQHYSDFPLPNTTVRLTQPYLGMQ</sequence>
<dbReference type="Pfam" id="PF00017">
    <property type="entry name" value="SH2"/>
    <property type="match status" value="1"/>
</dbReference>
<evidence type="ECO:0000313" key="9">
    <source>
        <dbReference type="RefSeq" id="XP_022086560.1"/>
    </source>
</evidence>
<feature type="compositionally biased region" description="Pro residues" evidence="3">
    <location>
        <begin position="377"/>
        <end position="389"/>
    </location>
</feature>
<dbReference type="GO" id="GO:0017124">
    <property type="term" value="F:SH3 domain binding"/>
    <property type="evidence" value="ECO:0007669"/>
    <property type="project" value="TreeGrafter"/>
</dbReference>
<dbReference type="PANTHER" id="PTHR15126:SF4">
    <property type="entry name" value="SH3 DOMAIN-BINDING PROTEIN 2"/>
    <property type="match status" value="1"/>
</dbReference>